<reference evidence="1 2" key="1">
    <citation type="submission" date="2015-08" db="EMBL/GenBank/DDBJ databases">
        <title>Draft Genome Sequence of Pseudoalteromonas porphyrae UCD-SED14.</title>
        <authorList>
            <person name="Coil D.A."/>
            <person name="Jospin G."/>
            <person name="Lee R.D."/>
            <person name="Eisen J.A."/>
        </authorList>
    </citation>
    <scope>NUCLEOTIDE SEQUENCE [LARGE SCALE GENOMIC DNA]</scope>
    <source>
        <strain evidence="1 2">UCD-SED14</strain>
    </source>
</reference>
<evidence type="ECO:0000313" key="2">
    <source>
        <dbReference type="Proteomes" id="UP000037848"/>
    </source>
</evidence>
<accession>A0A0N1EDF7</accession>
<dbReference type="AlphaFoldDB" id="A0A0N1EDF7"/>
<dbReference type="PATRIC" id="fig|187330.3.peg.2509"/>
<gene>
    <name evidence="1" type="ORF">ADS77_19285</name>
</gene>
<protein>
    <recommendedName>
        <fullName evidence="3">Polyketide cyclase</fullName>
    </recommendedName>
</protein>
<evidence type="ECO:0000313" key="1">
    <source>
        <dbReference type="EMBL" id="KPH56913.1"/>
    </source>
</evidence>
<comment type="caution">
    <text evidence="1">The sequence shown here is derived from an EMBL/GenBank/DDBJ whole genome shotgun (WGS) entry which is preliminary data.</text>
</comment>
<organism evidence="1 2">
    <name type="scientific">Pseudoalteromonas porphyrae</name>
    <dbReference type="NCBI Taxonomy" id="187330"/>
    <lineage>
        <taxon>Bacteria</taxon>
        <taxon>Pseudomonadati</taxon>
        <taxon>Pseudomonadota</taxon>
        <taxon>Gammaproteobacteria</taxon>
        <taxon>Alteromonadales</taxon>
        <taxon>Pseudoalteromonadaceae</taxon>
        <taxon>Pseudoalteromonas</taxon>
    </lineage>
</organism>
<sequence length="176" mass="19603">MLLLVLGLVLPQQYQVNKSIIIQAEQVIIEPYINDFSKWQLWSPWEAVDPSIIFDVSNPSSGVGAHQFWQSNWGFGEMTITNITPSTIHLNILFNEEHIATGTINFTRKANDNLISCTLLGEVTTPILGGYLALISQYILTNTVELGLNNLKTVVQLQTIQDIEVKNDNTSSTGEN</sequence>
<proteinExistence type="predicted"/>
<dbReference type="OrthoDB" id="9807923at2"/>
<keyword evidence="2" id="KW-1185">Reference proteome</keyword>
<dbReference type="STRING" id="187330.AMS58_00235"/>
<evidence type="ECO:0008006" key="3">
    <source>
        <dbReference type="Google" id="ProtNLM"/>
    </source>
</evidence>
<dbReference type="RefSeq" id="WP_054455874.1">
    <property type="nucleotide sequence ID" value="NZ_LHPH01000030.1"/>
</dbReference>
<dbReference type="CDD" id="cd07818">
    <property type="entry name" value="SRPBCC_1"/>
    <property type="match status" value="1"/>
</dbReference>
<name>A0A0N1EDF7_9GAMM</name>
<dbReference type="Proteomes" id="UP000037848">
    <property type="component" value="Unassembled WGS sequence"/>
</dbReference>
<dbReference type="SUPFAM" id="SSF55961">
    <property type="entry name" value="Bet v1-like"/>
    <property type="match status" value="1"/>
</dbReference>
<dbReference type="EMBL" id="LHPH01000030">
    <property type="protein sequence ID" value="KPH56913.1"/>
    <property type="molecule type" value="Genomic_DNA"/>
</dbReference>